<evidence type="ECO:0000313" key="2">
    <source>
        <dbReference type="Proteomes" id="UP000218385"/>
    </source>
</evidence>
<dbReference type="SUPFAM" id="SSF49373">
    <property type="entry name" value="Invasin/intimin cell-adhesion fragments"/>
    <property type="match status" value="1"/>
</dbReference>
<dbReference type="AlphaFoldDB" id="A0AB33ECR2"/>
<gene>
    <name evidence="1" type="ORF">CNN82_16080</name>
</gene>
<name>A0AB33ECR2_9PSED</name>
<sequence length="583" mass="63278">MTVKQSPPQVLAIYPPRIVGATDGVISESPPPPDVPVQGVPLDLFQNVTRDNGSLARAVTLSIDPPADDYEAISYWLNGVEIQRKVIPPADRNLPITFDVFESDLLDGSHNIVTYKIHRASGNDNESVALWVLYSATLPGGNDVPGTDDHPFLAISLPAELGDPPHIGKDEAAKGVIVTLIYPYSKAYDVITLQINRERFFKTVGRGEGGQPVRFEVTQAMLEQVGNHERCPFSFTVVDQLRNATHKRRWSRTIEADVDLDSVTLTAPDIAEDPDDHTDDPGTIDLGKVKDFLYVLVHVFSPLWEPNDIVQVSYTSTPLTGPVVTHSVEETVGRLPFTHKLQVPLAKVLANSKVSVIYKLVRDGKVIGVSTPAVAQVIGEYPIELIVDTTPLTISGQNISIAGSGLPWTLTGVDLPGTFVHRPASGGVPPITFTSSDESIASVDHSGMIRSEGNGKATVTVSDAGGQTKTIDISCENIITYLFNPTTSTHQAYEAWRTSINAHHPITQSGEVIHIDLLVRKFTSHTLTNTWAGPVVVTNPIYAWAFTIPFQHINTLLLTTRCPGLSWRVINSAGAPGSRSEDQ</sequence>
<dbReference type="Gene3D" id="2.60.40.1080">
    <property type="match status" value="1"/>
</dbReference>
<proteinExistence type="predicted"/>
<protein>
    <recommendedName>
        <fullName evidence="3">BIG2 domain-containing protein</fullName>
    </recommendedName>
</protein>
<evidence type="ECO:0008006" key="3">
    <source>
        <dbReference type="Google" id="ProtNLM"/>
    </source>
</evidence>
<accession>A0AB33ECR2</accession>
<dbReference type="RefSeq" id="WP_096480290.1">
    <property type="nucleotide sequence ID" value="NZ_CP023466.1"/>
</dbReference>
<dbReference type="InterPro" id="IPR008964">
    <property type="entry name" value="Invasin/intimin_cell_adhesion"/>
</dbReference>
<organism evidence="1 2">
    <name type="scientific">Pseudomonas frederiksbergensis</name>
    <dbReference type="NCBI Taxonomy" id="104087"/>
    <lineage>
        <taxon>Bacteria</taxon>
        <taxon>Pseudomonadati</taxon>
        <taxon>Pseudomonadota</taxon>
        <taxon>Gammaproteobacteria</taxon>
        <taxon>Pseudomonadales</taxon>
        <taxon>Pseudomonadaceae</taxon>
        <taxon>Pseudomonas</taxon>
    </lineage>
</organism>
<dbReference type="EMBL" id="CP023466">
    <property type="protein sequence ID" value="ATE77875.1"/>
    <property type="molecule type" value="Genomic_DNA"/>
</dbReference>
<dbReference type="Proteomes" id="UP000218385">
    <property type="component" value="Chromosome"/>
</dbReference>
<reference evidence="1 2" key="1">
    <citation type="submission" date="2017-09" db="EMBL/GenBank/DDBJ databases">
        <title>Complete Genome sequence of Lysobacter capsici KNU-15.</title>
        <authorList>
            <person name="Kim M.-C."/>
            <person name="Yi H."/>
            <person name="Lee D.-W."/>
            <person name="Shin J.-H."/>
        </authorList>
    </citation>
    <scope>NUCLEOTIDE SEQUENCE [LARGE SCALE GENOMIC DNA]</scope>
    <source>
        <strain evidence="1 2">KNU-15</strain>
    </source>
</reference>
<evidence type="ECO:0000313" key="1">
    <source>
        <dbReference type="EMBL" id="ATE77875.1"/>
    </source>
</evidence>